<dbReference type="EMBL" id="LN681225">
    <property type="protein sequence ID" value="CEK09139.1"/>
    <property type="molecule type" value="Genomic_DNA"/>
</dbReference>
<dbReference type="Proteomes" id="UP000032803">
    <property type="component" value="Chromosome I"/>
</dbReference>
<dbReference type="AlphaFoldDB" id="A0A0A8UQX2"/>
<evidence type="ECO:0000313" key="1">
    <source>
        <dbReference type="EMBL" id="CEK09139.1"/>
    </source>
</evidence>
<dbReference type="PATRIC" id="fig|449.7.peg.1803"/>
<protein>
    <submittedName>
        <fullName evidence="1">Uncharacterized protein</fullName>
    </submittedName>
</protein>
<gene>
    <name evidence="1" type="ORF">LHA_0013</name>
</gene>
<keyword evidence="2" id="KW-1185">Reference proteome</keyword>
<dbReference type="OrthoDB" id="5649373at2"/>
<reference evidence="2" key="1">
    <citation type="submission" date="2014-09" db="EMBL/GenBank/DDBJ databases">
        <authorList>
            <person name="Gomez-Valero L."/>
        </authorList>
    </citation>
    <scope>NUCLEOTIDE SEQUENCE [LARGE SCALE GENOMIC DNA]</scope>
    <source>
        <strain evidence="2">ATCC35250</strain>
    </source>
</reference>
<dbReference type="HOGENOM" id="CLU_568360_0_0_6"/>
<name>A0A0A8UQX2_LEGHA</name>
<sequence>MRALVERSEAINLLTGDQSFSEALSLSKIIFYQTMGWKKKFYDSLIKISQKYRTLHQWLIMVGDSTTPIKSLANFLRANKEILLIETEALRNDLQLNKNIAVMFLNFLHQFLTSTLYERFTHFIDHMKQHLEFYADEKRSEETDFCLSREALIEHVDTYFKHATTSDKNKMLHYLSAQMDSLIKLNEYEIIWFYIKLKLLNPDLEIPLTVHSIINFLAGLPPLHVEVCGSNGQPISLPPATTRGPTQTIDEEKQVLYETMTNLRLAIMPLEIVDLSRFTCQDKIEILNQLMLNEALCYNSNVDVVIKFLENETNPQLFRKILKLLFTIPSYIALEEGVRFDANKPSLFFQIKKEHPELVEILFTNPKNVEVLCEELFLGDSYTVKADNTTINELVLNALLFPEQPGRRVSIFFKSPGPNDLKEQEVLRKILNTGEKEIAIQNLLLTKNTHEIAEFTERWGDYLPVSLKKFLSENMDKPRL</sequence>
<dbReference type="KEGG" id="lha:LHA_0013"/>
<proteinExistence type="predicted"/>
<organism evidence="1 2">
    <name type="scientific">Legionella hackeliae</name>
    <dbReference type="NCBI Taxonomy" id="449"/>
    <lineage>
        <taxon>Bacteria</taxon>
        <taxon>Pseudomonadati</taxon>
        <taxon>Pseudomonadota</taxon>
        <taxon>Gammaproteobacteria</taxon>
        <taxon>Legionellales</taxon>
        <taxon>Legionellaceae</taxon>
        <taxon>Legionella</taxon>
    </lineage>
</organism>
<evidence type="ECO:0000313" key="2">
    <source>
        <dbReference type="Proteomes" id="UP000032803"/>
    </source>
</evidence>
<dbReference type="RefSeq" id="WP_045104729.1">
    <property type="nucleotide sequence ID" value="NZ_LN681225.1"/>
</dbReference>
<accession>A0A0A8UQX2</accession>